<evidence type="ECO:0000313" key="1">
    <source>
        <dbReference type="EMBL" id="MCU7693732.1"/>
    </source>
</evidence>
<reference evidence="1" key="1">
    <citation type="submission" date="2022-10" db="EMBL/GenBank/DDBJ databases">
        <authorList>
            <person name="Kim H.S."/>
            <person name="Kim J.-S."/>
            <person name="Suh M.K."/>
            <person name="Eom M.K."/>
            <person name="Lee J.-S."/>
        </authorList>
    </citation>
    <scope>NUCLEOTIDE SEQUENCE</scope>
    <source>
        <strain evidence="1">LIP-5</strain>
    </source>
</reference>
<keyword evidence="2" id="KW-1185">Reference proteome</keyword>
<organism evidence="1 2">
    <name type="scientific">Haoranjiania flava</name>
    <dbReference type="NCBI Taxonomy" id="1856322"/>
    <lineage>
        <taxon>Bacteria</taxon>
        <taxon>Pseudomonadati</taxon>
        <taxon>Bacteroidota</taxon>
        <taxon>Chitinophagia</taxon>
        <taxon>Chitinophagales</taxon>
        <taxon>Chitinophagaceae</taxon>
        <taxon>Haoranjiania</taxon>
    </lineage>
</organism>
<evidence type="ECO:0000313" key="2">
    <source>
        <dbReference type="Proteomes" id="UP001209317"/>
    </source>
</evidence>
<gene>
    <name evidence="1" type="ORF">OD355_04280</name>
</gene>
<name>A0AAE3LJH1_9BACT</name>
<sequence length="173" mass="19977">MSRQKLLIWLIVALALLNIATISTIIFHVVQEKQQNLPAINTGNGNMLNGRFFRNEIGFNNEQMENFRTYYHPFRVHTKEIVVAIDSLKSRLFEELQEENPDTLIIKNLSTQIGDLHGTLKEVTAKFYLQIKETATEEQKQALNKAFYPLFANEAGPRCQNRRGRGNNRNTKN</sequence>
<dbReference type="RefSeq" id="WP_263037219.1">
    <property type="nucleotide sequence ID" value="NZ_JAOTPL010000004.1"/>
</dbReference>
<dbReference type="EMBL" id="JAOTPL010000004">
    <property type="protein sequence ID" value="MCU7693732.1"/>
    <property type="molecule type" value="Genomic_DNA"/>
</dbReference>
<dbReference type="AlphaFoldDB" id="A0AAE3LJH1"/>
<dbReference type="Proteomes" id="UP001209317">
    <property type="component" value="Unassembled WGS sequence"/>
</dbReference>
<proteinExistence type="predicted"/>
<dbReference type="Gene3D" id="1.20.120.1490">
    <property type="match status" value="1"/>
</dbReference>
<comment type="caution">
    <text evidence="1">The sequence shown here is derived from an EMBL/GenBank/DDBJ whole genome shotgun (WGS) entry which is preliminary data.</text>
</comment>
<protein>
    <recommendedName>
        <fullName evidence="3">Periplasmic heavy metal sensor</fullName>
    </recommendedName>
</protein>
<evidence type="ECO:0008006" key="3">
    <source>
        <dbReference type="Google" id="ProtNLM"/>
    </source>
</evidence>
<accession>A0AAE3LJH1</accession>